<proteinExistence type="predicted"/>
<evidence type="ECO:0000256" key="1">
    <source>
        <dbReference type="SAM" id="MobiDB-lite"/>
    </source>
</evidence>
<evidence type="ECO:0000313" key="3">
    <source>
        <dbReference type="Proteomes" id="UP001472866"/>
    </source>
</evidence>
<feature type="compositionally biased region" description="Basic residues" evidence="1">
    <location>
        <begin position="149"/>
        <end position="171"/>
    </location>
</feature>
<dbReference type="EMBL" id="CP151505">
    <property type="protein sequence ID" value="WZN61885.1"/>
    <property type="molecule type" value="Genomic_DNA"/>
</dbReference>
<reference evidence="2 3" key="1">
    <citation type="submission" date="2024-03" db="EMBL/GenBank/DDBJ databases">
        <title>Complete genome sequence of the green alga Chloropicon roscoffensis RCC1871.</title>
        <authorList>
            <person name="Lemieux C."/>
            <person name="Pombert J.-F."/>
            <person name="Otis C."/>
            <person name="Turmel M."/>
        </authorList>
    </citation>
    <scope>NUCLEOTIDE SEQUENCE [LARGE SCALE GENOMIC DNA]</scope>
    <source>
        <strain evidence="2 3">RCC1871</strain>
    </source>
</reference>
<dbReference type="Proteomes" id="UP001472866">
    <property type="component" value="Chromosome 05"/>
</dbReference>
<organism evidence="2 3">
    <name type="scientific">Chloropicon roscoffensis</name>
    <dbReference type="NCBI Taxonomy" id="1461544"/>
    <lineage>
        <taxon>Eukaryota</taxon>
        <taxon>Viridiplantae</taxon>
        <taxon>Chlorophyta</taxon>
        <taxon>Chloropicophyceae</taxon>
        <taxon>Chloropicales</taxon>
        <taxon>Chloropicaceae</taxon>
        <taxon>Chloropicon</taxon>
    </lineage>
</organism>
<sequence length="171" mass="18666">MADVSSACDVVSSRFEACPPERALRTLCAFVSRREREDSFKAGQNASLNQKVVGGGGETLDGHGSGGSHVVGSAGQLRLVRDSLVAQLGGMDSEVCIRAFQEAKETPERKQTSLSAGRMNSVDQNQNPTFELEMGTKTVAGLVAERIAEKRKRKKDKKDKKKKKKKRKKDE</sequence>
<protein>
    <submittedName>
        <fullName evidence="2">Uncharacterized protein</fullName>
    </submittedName>
</protein>
<keyword evidence="3" id="KW-1185">Reference proteome</keyword>
<dbReference type="AlphaFoldDB" id="A0AAX4P6B0"/>
<feature type="region of interest" description="Disordered" evidence="1">
    <location>
        <begin position="104"/>
        <end position="171"/>
    </location>
</feature>
<accession>A0AAX4P6B0</accession>
<evidence type="ECO:0000313" key="2">
    <source>
        <dbReference type="EMBL" id="WZN61885.1"/>
    </source>
</evidence>
<name>A0AAX4P6B0_9CHLO</name>
<gene>
    <name evidence="2" type="ORF">HKI87_05g34200</name>
</gene>